<evidence type="ECO:0000313" key="1">
    <source>
        <dbReference type="EMBL" id="CAB5078895.1"/>
    </source>
</evidence>
<gene>
    <name evidence="1" type="ORF">UFOPK4371_02054</name>
</gene>
<accession>A0A6J7VJR7</accession>
<organism evidence="1">
    <name type="scientific">freshwater metagenome</name>
    <dbReference type="NCBI Taxonomy" id="449393"/>
    <lineage>
        <taxon>unclassified sequences</taxon>
        <taxon>metagenomes</taxon>
        <taxon>ecological metagenomes</taxon>
    </lineage>
</organism>
<dbReference type="AlphaFoldDB" id="A0A6J7VJR7"/>
<sequence length="46" mass="5366">MWNEELEVKRLLKRLKLNQPIVEVFSNDKRLADLAAWDPRTDSAVG</sequence>
<proteinExistence type="predicted"/>
<protein>
    <submittedName>
        <fullName evidence="1">Unannotated protein</fullName>
    </submittedName>
</protein>
<name>A0A6J7VJR7_9ZZZZ</name>
<reference evidence="1" key="1">
    <citation type="submission" date="2020-05" db="EMBL/GenBank/DDBJ databases">
        <authorList>
            <person name="Chiriac C."/>
            <person name="Salcher M."/>
            <person name="Ghai R."/>
            <person name="Kavagutti S V."/>
        </authorList>
    </citation>
    <scope>NUCLEOTIDE SEQUENCE</scope>
</reference>
<dbReference type="EMBL" id="CAFBRD010000198">
    <property type="protein sequence ID" value="CAB5078895.1"/>
    <property type="molecule type" value="Genomic_DNA"/>
</dbReference>